<sequence length="45" mass="5443">MGKEKIIFVAVSEKSLDKRIEEKWNKIRKINEGFKQRLEIVIRKN</sequence>
<name>A0A511VCP2_9BACL</name>
<dbReference type="AlphaFoldDB" id="A0A511VCP2"/>
<proteinExistence type="predicted"/>
<gene>
    <name evidence="1" type="ORF">ADA01nite_40790</name>
</gene>
<evidence type="ECO:0000313" key="1">
    <source>
        <dbReference type="EMBL" id="GEN36619.1"/>
    </source>
</evidence>
<protein>
    <submittedName>
        <fullName evidence="1">Uncharacterized protein</fullName>
    </submittedName>
</protein>
<reference evidence="1 2" key="1">
    <citation type="submission" date="2019-07" db="EMBL/GenBank/DDBJ databases">
        <title>Whole genome shotgun sequence of Aneurinibacillus danicus NBRC 102444.</title>
        <authorList>
            <person name="Hosoyama A."/>
            <person name="Uohara A."/>
            <person name="Ohji S."/>
            <person name="Ichikawa N."/>
        </authorList>
    </citation>
    <scope>NUCLEOTIDE SEQUENCE [LARGE SCALE GENOMIC DNA]</scope>
    <source>
        <strain evidence="1 2">NBRC 102444</strain>
    </source>
</reference>
<accession>A0A511VCP2</accession>
<keyword evidence="2" id="KW-1185">Reference proteome</keyword>
<evidence type="ECO:0000313" key="2">
    <source>
        <dbReference type="Proteomes" id="UP000321157"/>
    </source>
</evidence>
<dbReference type="Proteomes" id="UP000321157">
    <property type="component" value="Unassembled WGS sequence"/>
</dbReference>
<organism evidence="1 2">
    <name type="scientific">Aneurinibacillus danicus</name>
    <dbReference type="NCBI Taxonomy" id="267746"/>
    <lineage>
        <taxon>Bacteria</taxon>
        <taxon>Bacillati</taxon>
        <taxon>Bacillota</taxon>
        <taxon>Bacilli</taxon>
        <taxon>Bacillales</taxon>
        <taxon>Paenibacillaceae</taxon>
        <taxon>Aneurinibacillus group</taxon>
        <taxon>Aneurinibacillus</taxon>
    </lineage>
</organism>
<dbReference type="RefSeq" id="WP_170230399.1">
    <property type="nucleotide sequence ID" value="NZ_BJXX01000205.1"/>
</dbReference>
<comment type="caution">
    <text evidence="1">The sequence shown here is derived from an EMBL/GenBank/DDBJ whole genome shotgun (WGS) entry which is preliminary data.</text>
</comment>
<dbReference type="EMBL" id="BJXX01000205">
    <property type="protein sequence ID" value="GEN36619.1"/>
    <property type="molecule type" value="Genomic_DNA"/>
</dbReference>